<dbReference type="AlphaFoldDB" id="A0A1H6E511"/>
<dbReference type="EMBL" id="FNVO01000035">
    <property type="protein sequence ID" value="SEG92780.1"/>
    <property type="molecule type" value="Genomic_DNA"/>
</dbReference>
<dbReference type="InterPro" id="IPR042099">
    <property type="entry name" value="ANL_N_sf"/>
</dbReference>
<dbReference type="InterPro" id="IPR000873">
    <property type="entry name" value="AMP-dep_synth/lig_dom"/>
</dbReference>
<reference evidence="7" key="1">
    <citation type="submission" date="2016-10" db="EMBL/GenBank/DDBJ databases">
        <authorList>
            <person name="Varghese N."/>
            <person name="Submissions S."/>
        </authorList>
    </citation>
    <scope>NUCLEOTIDE SEQUENCE [LARGE SCALE GENOMIC DNA]</scope>
    <source>
        <strain evidence="7">DSM 43163</strain>
    </source>
</reference>
<evidence type="ECO:0000313" key="7">
    <source>
        <dbReference type="Proteomes" id="UP000236723"/>
    </source>
</evidence>
<evidence type="ECO:0000259" key="5">
    <source>
        <dbReference type="Pfam" id="PF13193"/>
    </source>
</evidence>
<organism evidence="6 7">
    <name type="scientific">Thermomonospora echinospora</name>
    <dbReference type="NCBI Taxonomy" id="1992"/>
    <lineage>
        <taxon>Bacteria</taxon>
        <taxon>Bacillati</taxon>
        <taxon>Actinomycetota</taxon>
        <taxon>Actinomycetes</taxon>
        <taxon>Streptosporangiales</taxon>
        <taxon>Thermomonosporaceae</taxon>
        <taxon>Thermomonospora</taxon>
    </lineage>
</organism>
<proteinExistence type="inferred from homology"/>
<evidence type="ECO:0000256" key="2">
    <source>
        <dbReference type="ARBA" id="ARBA00022598"/>
    </source>
</evidence>
<dbReference type="RefSeq" id="WP_146087668.1">
    <property type="nucleotide sequence ID" value="NZ_FNVO01000035.1"/>
</dbReference>
<dbReference type="PROSITE" id="PS00455">
    <property type="entry name" value="AMP_BINDING"/>
    <property type="match status" value="1"/>
</dbReference>
<keyword evidence="7" id="KW-1185">Reference proteome</keyword>
<dbReference type="Pfam" id="PF13193">
    <property type="entry name" value="AMP-binding_C"/>
    <property type="match status" value="1"/>
</dbReference>
<feature type="compositionally biased region" description="Low complexity" evidence="3">
    <location>
        <begin position="162"/>
        <end position="171"/>
    </location>
</feature>
<dbReference type="InterPro" id="IPR025110">
    <property type="entry name" value="AMP-bd_C"/>
</dbReference>
<dbReference type="Gene3D" id="3.30.300.30">
    <property type="match status" value="1"/>
</dbReference>
<sequence>MASRAAGGTAATARPGMAGLIEDSIRRAPDRIALGVAGGGMRLSYRELGRLVRALASRLTEAGINRADPIGIYCDNRPEFVLALLAAWTTGAVAVPIDPELTGVEVHTRLAAVDAKAVLLAHHLRESYPADADARPAWVIDIDAARAEVAVTDVRHGHGVDRTAPSPARATPGGGPGDADAPAVLLFTTGSTGTPKIVPLTHANLAASVAGILSAYHLGPDDATLVIMPLFHGHGLIAGLLATLASRGAAHLPAGGRFSAHLFWDETADAKATWYTAVPTVHQILLARADTDYPADAPPPLRFIRSCSAPLAPAVLHRTRERFGAPVIPAYGMTETAHQATSNPLPPDGACKDASVGHPTGLELRVTTAHGTPAAVGETGEVHVRGPALTGGYLNDPQATAAAFTDGWFRTGDLGHLDSDGYLFLSGRTKDLINRGGEKIAPHTVEAVLLAHPAVQDALAFAVPDAKYGEEINAAVILRPRGHTTQADLQQHCRARLSDFEIPKRIHFLDRFPRTAKGDSDRRALAAELTRDQPAS</sequence>
<dbReference type="SUPFAM" id="SSF56801">
    <property type="entry name" value="Acetyl-CoA synthetase-like"/>
    <property type="match status" value="1"/>
</dbReference>
<evidence type="ECO:0000256" key="1">
    <source>
        <dbReference type="ARBA" id="ARBA00006432"/>
    </source>
</evidence>
<feature type="domain" description="AMP-binding enzyme C-terminal" evidence="5">
    <location>
        <begin position="445"/>
        <end position="518"/>
    </location>
</feature>
<keyword evidence="2 6" id="KW-0436">Ligase</keyword>
<dbReference type="GO" id="GO:0031956">
    <property type="term" value="F:medium-chain fatty acid-CoA ligase activity"/>
    <property type="evidence" value="ECO:0007669"/>
    <property type="project" value="TreeGrafter"/>
</dbReference>
<dbReference type="InterPro" id="IPR045851">
    <property type="entry name" value="AMP-bd_C_sf"/>
</dbReference>
<evidence type="ECO:0000259" key="4">
    <source>
        <dbReference type="Pfam" id="PF00501"/>
    </source>
</evidence>
<dbReference type="Pfam" id="PF00501">
    <property type="entry name" value="AMP-binding"/>
    <property type="match status" value="1"/>
</dbReference>
<accession>A0A1H6E511</accession>
<dbReference type="InterPro" id="IPR020845">
    <property type="entry name" value="AMP-binding_CS"/>
</dbReference>
<dbReference type="PANTHER" id="PTHR43201">
    <property type="entry name" value="ACYL-COA SYNTHETASE"/>
    <property type="match status" value="1"/>
</dbReference>
<feature type="region of interest" description="Disordered" evidence="3">
    <location>
        <begin position="158"/>
        <end position="177"/>
    </location>
</feature>
<evidence type="ECO:0000256" key="3">
    <source>
        <dbReference type="SAM" id="MobiDB-lite"/>
    </source>
</evidence>
<gene>
    <name evidence="6" type="ORF">SAMN04489712_13528</name>
</gene>
<name>A0A1H6E511_9ACTN</name>
<dbReference type="GO" id="GO:0006631">
    <property type="term" value="P:fatty acid metabolic process"/>
    <property type="evidence" value="ECO:0007669"/>
    <property type="project" value="TreeGrafter"/>
</dbReference>
<comment type="similarity">
    <text evidence="1">Belongs to the ATP-dependent AMP-binding enzyme family.</text>
</comment>
<dbReference type="OrthoDB" id="9803968at2"/>
<evidence type="ECO:0000313" key="6">
    <source>
        <dbReference type="EMBL" id="SEG92780.1"/>
    </source>
</evidence>
<protein>
    <submittedName>
        <fullName evidence="6">Acyl-CoA synthetase (AMP-forming)/AMP-acid ligase II</fullName>
    </submittedName>
</protein>
<feature type="domain" description="AMP-dependent synthetase/ligase" evidence="4">
    <location>
        <begin position="22"/>
        <end position="394"/>
    </location>
</feature>
<dbReference type="Gene3D" id="3.40.50.12780">
    <property type="entry name" value="N-terminal domain of ligase-like"/>
    <property type="match status" value="1"/>
</dbReference>
<dbReference type="PANTHER" id="PTHR43201:SF5">
    <property type="entry name" value="MEDIUM-CHAIN ACYL-COA LIGASE ACSF2, MITOCHONDRIAL"/>
    <property type="match status" value="1"/>
</dbReference>
<dbReference type="Proteomes" id="UP000236723">
    <property type="component" value="Unassembled WGS sequence"/>
</dbReference>